<dbReference type="GO" id="GO:0004029">
    <property type="term" value="F:aldehyde dehydrogenase (NAD+) activity"/>
    <property type="evidence" value="ECO:0007669"/>
    <property type="project" value="TreeGrafter"/>
</dbReference>
<evidence type="ECO:0000256" key="1">
    <source>
        <dbReference type="SAM" id="MobiDB-lite"/>
    </source>
</evidence>
<dbReference type="RefSeq" id="WP_092666359.1">
    <property type="nucleotide sequence ID" value="NZ_LT629734.1"/>
</dbReference>
<dbReference type="Proteomes" id="UP000199649">
    <property type="component" value="Chromosome I"/>
</dbReference>
<gene>
    <name evidence="3" type="ORF">SAMN04489719_1417</name>
</gene>
<dbReference type="Pfam" id="PF11066">
    <property type="entry name" value="DUF2867"/>
    <property type="match status" value="1"/>
</dbReference>
<dbReference type="AlphaFoldDB" id="A0A1H1P0P4"/>
<feature type="domain" description="NAD(P)-binding" evidence="2">
    <location>
        <begin position="8"/>
        <end position="115"/>
    </location>
</feature>
<proteinExistence type="predicted"/>
<dbReference type="STRING" id="684552.SAMN04489719_1417"/>
<dbReference type="PANTHER" id="PTHR48079:SF6">
    <property type="entry name" value="NAD(P)-BINDING DOMAIN-CONTAINING PROTEIN-RELATED"/>
    <property type="match status" value="1"/>
</dbReference>
<keyword evidence="4" id="KW-1185">Reference proteome</keyword>
<dbReference type="OrthoDB" id="9774199at2"/>
<dbReference type="Gene3D" id="3.40.50.720">
    <property type="entry name" value="NAD(P)-binding Rossmann-like Domain"/>
    <property type="match status" value="1"/>
</dbReference>
<dbReference type="InterPro" id="IPR036291">
    <property type="entry name" value="NAD(P)-bd_dom_sf"/>
</dbReference>
<sequence>MSRILVTGATGYIGGRLAPRLVEAGHEVRVLARDAGRLRDVPWADAVEVVQGDLTSPDDVRRAVEGVDVVYHLVHAMAAGGDFAAAELAQAQHVAEAAKAAGVGRIVYLSGLHPEGERLSKHLASRVAVGEALLASGVPTIVLEAGIVIGSGSASFEMIRHLTEVLPYMPAPRWVRNFVQPIAVRDVLHYLVAAADLPPEVHGAYDIGGPDVLRYGQVMNGYALEAGLPQRPIAPLPVLTPWLASQWVNLVTPVPRAIAMPLIGSLLHDCVVEERRIDAIIPPPADGLQGYRSAVRLALARERSGDIESSWRSASAEGAPAEPLPSDPRWSGATVLEDARERVTDASPAAVWSVVEGIGGDRGWYSVPLLWSLRGLADRLVGGVGLRRGRRDPVRLREGDVVDWWRVERLERGRMLRLRAEMKVPGRAWIEFRVDPHPDGDTDGTRYRQRAIFLPSGLTGRLYWWSLVPAHGVIFEAMASRIVAAAEEAESATSLDREAGEARAVAAEPAAAEPTGAEPTGAEPADAEPAAPGREERGR</sequence>
<organism evidence="3 4">
    <name type="scientific">Agrococcus carbonis</name>
    <dbReference type="NCBI Taxonomy" id="684552"/>
    <lineage>
        <taxon>Bacteria</taxon>
        <taxon>Bacillati</taxon>
        <taxon>Actinomycetota</taxon>
        <taxon>Actinomycetes</taxon>
        <taxon>Micrococcales</taxon>
        <taxon>Microbacteriaceae</taxon>
        <taxon>Agrococcus</taxon>
    </lineage>
</organism>
<evidence type="ECO:0000313" key="4">
    <source>
        <dbReference type="Proteomes" id="UP000199649"/>
    </source>
</evidence>
<dbReference type="PANTHER" id="PTHR48079">
    <property type="entry name" value="PROTEIN YEEZ"/>
    <property type="match status" value="1"/>
</dbReference>
<name>A0A1H1P0P4_9MICO</name>
<feature type="compositionally biased region" description="Low complexity" evidence="1">
    <location>
        <begin position="502"/>
        <end position="532"/>
    </location>
</feature>
<dbReference type="Pfam" id="PF13460">
    <property type="entry name" value="NAD_binding_10"/>
    <property type="match status" value="1"/>
</dbReference>
<dbReference type="SUPFAM" id="SSF51735">
    <property type="entry name" value="NAD(P)-binding Rossmann-fold domains"/>
    <property type="match status" value="1"/>
</dbReference>
<dbReference type="SUPFAM" id="SSF55961">
    <property type="entry name" value="Bet v1-like"/>
    <property type="match status" value="1"/>
</dbReference>
<feature type="region of interest" description="Disordered" evidence="1">
    <location>
        <begin position="309"/>
        <end position="330"/>
    </location>
</feature>
<evidence type="ECO:0000313" key="3">
    <source>
        <dbReference type="EMBL" id="SDS04801.1"/>
    </source>
</evidence>
<dbReference type="EMBL" id="LT629734">
    <property type="protein sequence ID" value="SDS04801.1"/>
    <property type="molecule type" value="Genomic_DNA"/>
</dbReference>
<protein>
    <submittedName>
        <fullName evidence="3">Uncharacterized conserved protein YbjT, contains NAD(P)-binding and DUF2867 domains</fullName>
    </submittedName>
</protein>
<feature type="region of interest" description="Disordered" evidence="1">
    <location>
        <begin position="491"/>
        <end position="539"/>
    </location>
</feature>
<accession>A0A1H1P0P4</accession>
<dbReference type="GO" id="GO:0005737">
    <property type="term" value="C:cytoplasm"/>
    <property type="evidence" value="ECO:0007669"/>
    <property type="project" value="TreeGrafter"/>
</dbReference>
<dbReference type="InterPro" id="IPR051783">
    <property type="entry name" value="NAD(P)-dependent_oxidoreduct"/>
</dbReference>
<evidence type="ECO:0000259" key="2">
    <source>
        <dbReference type="Pfam" id="PF13460"/>
    </source>
</evidence>
<dbReference type="InterPro" id="IPR021295">
    <property type="entry name" value="DUF2867"/>
</dbReference>
<dbReference type="InterPro" id="IPR016040">
    <property type="entry name" value="NAD(P)-bd_dom"/>
</dbReference>
<reference evidence="4" key="1">
    <citation type="submission" date="2016-10" db="EMBL/GenBank/DDBJ databases">
        <authorList>
            <person name="Varghese N."/>
            <person name="Submissions S."/>
        </authorList>
    </citation>
    <scope>NUCLEOTIDE SEQUENCE [LARGE SCALE GENOMIC DNA]</scope>
    <source>
        <strain evidence="4">DSM 22965</strain>
    </source>
</reference>